<keyword evidence="2" id="KW-1185">Reference proteome</keyword>
<dbReference type="RefSeq" id="XP_014148603.1">
    <property type="nucleotide sequence ID" value="XM_014293128.1"/>
</dbReference>
<protein>
    <submittedName>
        <fullName evidence="1">Uncharacterized protein</fullName>
    </submittedName>
</protein>
<dbReference type="GeneID" id="25913260"/>
<accession>A0A0L0FE11</accession>
<dbReference type="Proteomes" id="UP000054560">
    <property type="component" value="Unassembled WGS sequence"/>
</dbReference>
<evidence type="ECO:0000313" key="1">
    <source>
        <dbReference type="EMBL" id="KNC74701.1"/>
    </source>
</evidence>
<name>A0A0L0FE11_9EUKA</name>
<evidence type="ECO:0000313" key="2">
    <source>
        <dbReference type="Proteomes" id="UP000054560"/>
    </source>
</evidence>
<gene>
    <name evidence="1" type="ORF">SARC_12756</name>
</gene>
<dbReference type="AlphaFoldDB" id="A0A0L0FE11"/>
<reference evidence="1 2" key="1">
    <citation type="submission" date="2011-02" db="EMBL/GenBank/DDBJ databases">
        <title>The Genome Sequence of Sphaeroforma arctica JP610.</title>
        <authorList>
            <consortium name="The Broad Institute Genome Sequencing Platform"/>
            <person name="Russ C."/>
            <person name="Cuomo C."/>
            <person name="Young S.K."/>
            <person name="Zeng Q."/>
            <person name="Gargeya S."/>
            <person name="Alvarado L."/>
            <person name="Berlin A."/>
            <person name="Chapman S.B."/>
            <person name="Chen Z."/>
            <person name="Freedman E."/>
            <person name="Gellesch M."/>
            <person name="Goldberg J."/>
            <person name="Griggs A."/>
            <person name="Gujja S."/>
            <person name="Heilman E."/>
            <person name="Heiman D."/>
            <person name="Howarth C."/>
            <person name="Mehta T."/>
            <person name="Neiman D."/>
            <person name="Pearson M."/>
            <person name="Roberts A."/>
            <person name="Saif S."/>
            <person name="Shea T."/>
            <person name="Shenoy N."/>
            <person name="Sisk P."/>
            <person name="Stolte C."/>
            <person name="Sykes S."/>
            <person name="White J."/>
            <person name="Yandava C."/>
            <person name="Burger G."/>
            <person name="Gray M.W."/>
            <person name="Holland P.W.H."/>
            <person name="King N."/>
            <person name="Lang F.B.F."/>
            <person name="Roger A.J."/>
            <person name="Ruiz-Trillo I."/>
            <person name="Haas B."/>
            <person name="Nusbaum C."/>
            <person name="Birren B."/>
        </authorList>
    </citation>
    <scope>NUCLEOTIDE SEQUENCE [LARGE SCALE GENOMIC DNA]</scope>
    <source>
        <strain evidence="1 2">JP610</strain>
    </source>
</reference>
<organism evidence="1 2">
    <name type="scientific">Sphaeroforma arctica JP610</name>
    <dbReference type="NCBI Taxonomy" id="667725"/>
    <lineage>
        <taxon>Eukaryota</taxon>
        <taxon>Ichthyosporea</taxon>
        <taxon>Ichthyophonida</taxon>
        <taxon>Sphaeroforma</taxon>
    </lineage>
</organism>
<proteinExistence type="predicted"/>
<dbReference type="EMBL" id="KQ244155">
    <property type="protein sequence ID" value="KNC74701.1"/>
    <property type="molecule type" value="Genomic_DNA"/>
</dbReference>
<sequence>MIYSLLLYGCASNSPVESQVLLQPQVCRRGQGLGFPRTVSIHEKILTRGFIHCGKGWESLYSRRSLLTSTVYDHIEEHEASVSPATEDIYCTGETQHLTPTAHLWLQEDLRFNRGIASAAVTCPEWFEEKGKLAAIELTNLFATDRPRRLSTGGERTFV</sequence>